<dbReference type="PROSITE" id="PS51186">
    <property type="entry name" value="GNAT"/>
    <property type="match status" value="1"/>
</dbReference>
<evidence type="ECO:0000313" key="4">
    <source>
        <dbReference type="EMBL" id="GAA0823321.1"/>
    </source>
</evidence>
<keyword evidence="5" id="KW-1185">Reference proteome</keyword>
<keyword evidence="1" id="KW-0808">Transferase</keyword>
<keyword evidence="2" id="KW-0012">Acyltransferase</keyword>
<gene>
    <name evidence="4" type="ORF">GCM10009111_32830</name>
</gene>
<evidence type="ECO:0000259" key="3">
    <source>
        <dbReference type="PROSITE" id="PS51186"/>
    </source>
</evidence>
<dbReference type="InterPro" id="IPR050832">
    <property type="entry name" value="Bact_Acetyltransf"/>
</dbReference>
<dbReference type="Gene3D" id="3.40.630.30">
    <property type="match status" value="1"/>
</dbReference>
<evidence type="ECO:0000256" key="1">
    <source>
        <dbReference type="ARBA" id="ARBA00022679"/>
    </source>
</evidence>
<dbReference type="InterPro" id="IPR016181">
    <property type="entry name" value="Acyl_CoA_acyltransferase"/>
</dbReference>
<dbReference type="EMBL" id="BAAAFA010000013">
    <property type="protein sequence ID" value="GAA0823321.1"/>
    <property type="molecule type" value="Genomic_DNA"/>
</dbReference>
<protein>
    <recommendedName>
        <fullName evidence="3">N-acetyltransferase domain-containing protein</fullName>
    </recommendedName>
</protein>
<sequence>MNACRSPESAIEFKKYYQLRYQVLRQPWHQPLGSEQDELEDRSIHRMIINHHGEVLAVGRLEAINEQVGQIRYMAVAPQAQGQGLGQEIISHLEQQAKAIGLKYIKLNARELAVSFYAKLGYQQQGFVYQLFDDINHYAMTKVLK</sequence>
<dbReference type="SUPFAM" id="SSF55729">
    <property type="entry name" value="Acyl-CoA N-acyltransferases (Nat)"/>
    <property type="match status" value="1"/>
</dbReference>
<dbReference type="PANTHER" id="PTHR43877:SF2">
    <property type="entry name" value="AMINOALKYLPHOSPHONATE N-ACETYLTRANSFERASE-RELATED"/>
    <property type="match status" value="1"/>
</dbReference>
<accession>A0ABN1LAT9</accession>
<evidence type="ECO:0000313" key="5">
    <source>
        <dbReference type="Proteomes" id="UP001500021"/>
    </source>
</evidence>
<reference evidence="4 5" key="1">
    <citation type="journal article" date="2019" name="Int. J. Syst. Evol. Microbiol.">
        <title>The Global Catalogue of Microorganisms (GCM) 10K type strain sequencing project: providing services to taxonomists for standard genome sequencing and annotation.</title>
        <authorList>
            <consortium name="The Broad Institute Genomics Platform"/>
            <consortium name="The Broad Institute Genome Sequencing Center for Infectious Disease"/>
            <person name="Wu L."/>
            <person name="Ma J."/>
        </authorList>
    </citation>
    <scope>NUCLEOTIDE SEQUENCE [LARGE SCALE GENOMIC DNA]</scope>
    <source>
        <strain evidence="4 5">JCM 15608</strain>
    </source>
</reference>
<feature type="domain" description="N-acetyltransferase" evidence="3">
    <location>
        <begin position="1"/>
        <end position="145"/>
    </location>
</feature>
<dbReference type="InterPro" id="IPR000182">
    <property type="entry name" value="GNAT_dom"/>
</dbReference>
<dbReference type="CDD" id="cd04301">
    <property type="entry name" value="NAT_SF"/>
    <property type="match status" value="1"/>
</dbReference>
<evidence type="ECO:0000256" key="2">
    <source>
        <dbReference type="ARBA" id="ARBA00023315"/>
    </source>
</evidence>
<dbReference type="PANTHER" id="PTHR43877">
    <property type="entry name" value="AMINOALKYLPHOSPHONATE N-ACETYLTRANSFERASE-RELATED-RELATED"/>
    <property type="match status" value="1"/>
</dbReference>
<proteinExistence type="predicted"/>
<dbReference type="Pfam" id="PF00583">
    <property type="entry name" value="Acetyltransf_1"/>
    <property type="match status" value="1"/>
</dbReference>
<comment type="caution">
    <text evidence="4">The sequence shown here is derived from an EMBL/GenBank/DDBJ whole genome shotgun (WGS) entry which is preliminary data.</text>
</comment>
<dbReference type="RefSeq" id="WP_343818894.1">
    <property type="nucleotide sequence ID" value="NZ_BAAAFA010000013.1"/>
</dbReference>
<dbReference type="Proteomes" id="UP001500021">
    <property type="component" value="Unassembled WGS sequence"/>
</dbReference>
<name>A0ABN1LAT9_9GAMM</name>
<organism evidence="4 5">
    <name type="scientific">Colwellia asteriadis</name>
    <dbReference type="NCBI Taxonomy" id="517723"/>
    <lineage>
        <taxon>Bacteria</taxon>
        <taxon>Pseudomonadati</taxon>
        <taxon>Pseudomonadota</taxon>
        <taxon>Gammaproteobacteria</taxon>
        <taxon>Alteromonadales</taxon>
        <taxon>Colwelliaceae</taxon>
        <taxon>Colwellia</taxon>
    </lineage>
</organism>